<dbReference type="InterPro" id="IPR005614">
    <property type="entry name" value="NrfD-like"/>
</dbReference>
<feature type="transmembrane region" description="Helical" evidence="7">
    <location>
        <begin position="206"/>
        <end position="225"/>
    </location>
</feature>
<evidence type="ECO:0000313" key="8">
    <source>
        <dbReference type="EMBL" id="OGG93547.1"/>
    </source>
</evidence>
<feature type="transmembrane region" description="Helical" evidence="7">
    <location>
        <begin position="24"/>
        <end position="44"/>
    </location>
</feature>
<feature type="transmembrane region" description="Helical" evidence="7">
    <location>
        <begin position="328"/>
        <end position="346"/>
    </location>
</feature>
<feature type="transmembrane region" description="Helical" evidence="7">
    <location>
        <begin position="149"/>
        <end position="174"/>
    </location>
</feature>
<feature type="transmembrane region" description="Helical" evidence="7">
    <location>
        <begin position="398"/>
        <end position="418"/>
    </location>
</feature>
<dbReference type="STRING" id="1817772.A2527_11610"/>
<evidence type="ECO:0000256" key="5">
    <source>
        <dbReference type="ARBA" id="ARBA00022989"/>
    </source>
</evidence>
<feature type="transmembrane region" description="Helical" evidence="7">
    <location>
        <begin position="353"/>
        <end position="369"/>
    </location>
</feature>
<organism evidence="8 9">
    <name type="scientific">Candidatus Lambdaproteobacteria bacterium RIFOXYD2_FULL_50_16</name>
    <dbReference type="NCBI Taxonomy" id="1817772"/>
    <lineage>
        <taxon>Bacteria</taxon>
        <taxon>Pseudomonadati</taxon>
        <taxon>Pseudomonadota</taxon>
        <taxon>Candidatus Lambdaproteobacteria</taxon>
    </lineage>
</organism>
<feature type="transmembrane region" description="Helical" evidence="7">
    <location>
        <begin position="100"/>
        <end position="129"/>
    </location>
</feature>
<reference evidence="8 9" key="1">
    <citation type="journal article" date="2016" name="Nat. Commun.">
        <title>Thousands of microbial genomes shed light on interconnected biogeochemical processes in an aquifer system.</title>
        <authorList>
            <person name="Anantharaman K."/>
            <person name="Brown C.T."/>
            <person name="Hug L.A."/>
            <person name="Sharon I."/>
            <person name="Castelle C.J."/>
            <person name="Probst A.J."/>
            <person name="Thomas B.C."/>
            <person name="Singh A."/>
            <person name="Wilkins M.J."/>
            <person name="Karaoz U."/>
            <person name="Brodie E.L."/>
            <person name="Williams K.H."/>
            <person name="Hubbard S.S."/>
            <person name="Banfield J.F."/>
        </authorList>
    </citation>
    <scope>NUCLEOTIDE SEQUENCE [LARGE SCALE GENOMIC DNA]</scope>
</reference>
<dbReference type="GO" id="GO:0005886">
    <property type="term" value="C:plasma membrane"/>
    <property type="evidence" value="ECO:0007669"/>
    <property type="project" value="UniProtKB-SubCell"/>
</dbReference>
<protein>
    <submittedName>
        <fullName evidence="8">Hydrogenase</fullName>
    </submittedName>
</protein>
<evidence type="ECO:0000313" key="9">
    <source>
        <dbReference type="Proteomes" id="UP000178449"/>
    </source>
</evidence>
<dbReference type="Proteomes" id="UP000178449">
    <property type="component" value="Unassembled WGS sequence"/>
</dbReference>
<comment type="subcellular location">
    <subcellularLocation>
        <location evidence="1">Cell membrane</location>
        <topology evidence="1">Multi-pass membrane protein</topology>
    </subcellularLocation>
</comment>
<feature type="transmembrane region" description="Helical" evidence="7">
    <location>
        <begin position="245"/>
        <end position="267"/>
    </location>
</feature>
<comment type="caution">
    <text evidence="8">The sequence shown here is derived from an EMBL/GenBank/DDBJ whole genome shotgun (WGS) entry which is preliminary data.</text>
</comment>
<evidence type="ECO:0000256" key="4">
    <source>
        <dbReference type="ARBA" id="ARBA00022692"/>
    </source>
</evidence>
<name>A0A1F6G609_9PROT</name>
<keyword evidence="6 7" id="KW-0472">Membrane</keyword>
<evidence type="ECO:0000256" key="1">
    <source>
        <dbReference type="ARBA" id="ARBA00004651"/>
    </source>
</evidence>
<evidence type="ECO:0000256" key="2">
    <source>
        <dbReference type="ARBA" id="ARBA00008929"/>
    </source>
</evidence>
<gene>
    <name evidence="8" type="ORF">A2527_11610</name>
</gene>
<dbReference type="PANTHER" id="PTHR43044">
    <property type="match status" value="1"/>
</dbReference>
<dbReference type="AlphaFoldDB" id="A0A1F6G609"/>
<evidence type="ECO:0000256" key="7">
    <source>
        <dbReference type="SAM" id="Phobius"/>
    </source>
</evidence>
<dbReference type="Pfam" id="PF03916">
    <property type="entry name" value="NrfD"/>
    <property type="match status" value="1"/>
</dbReference>
<sequence>MSNVTYASINDHILHSLKPPGKSWFASMAVILTMLGMGIFAFGYQIRHGLEGSGINNPIGWGVYITNFVFWVGIAHAGTLISAVLFLVRAPFRTSIYRAAEAMTVFAVMTAGLFPLIHIGRVWNFYFLIPYPNQRLLWVNFKSPLLWDVFAVNTYMSVSILFFLVGLVPDFAVIRDESKGLKRIFYGIVSLGFRGTNHEWVHYMRAYLLFAAIATPLVFSVHSIVSWDFAMSSIPGWHTTIFPPYFVAGAIFSGCAMVLTLMIPLRAIFPGFKDLMPMKDLEAMAKMILFTGFVVTYAYSIEFFIAYYSGARYERALFWFRPFGELKVFFFLMVFCNCVAPLPLWMKSIRTNIPALWVISIFINIGMWMERYNIVVTSLAHDFDPYAWGTYTFEWVEVWITIGSFGWFFMWFFIFVKIMPSMAVAELKEALVPPMRSAHHE</sequence>
<keyword evidence="5 7" id="KW-1133">Transmembrane helix</keyword>
<feature type="transmembrane region" description="Helical" evidence="7">
    <location>
        <begin position="64"/>
        <end position="88"/>
    </location>
</feature>
<dbReference type="EMBL" id="MFNE01000047">
    <property type="protein sequence ID" value="OGG93547.1"/>
    <property type="molecule type" value="Genomic_DNA"/>
</dbReference>
<feature type="transmembrane region" description="Helical" evidence="7">
    <location>
        <begin position="288"/>
        <end position="308"/>
    </location>
</feature>
<comment type="similarity">
    <text evidence="2">Belongs to the NrfD family.</text>
</comment>
<proteinExistence type="inferred from homology"/>
<accession>A0A1F6G609</accession>
<keyword evidence="3" id="KW-1003">Cell membrane</keyword>
<evidence type="ECO:0000256" key="6">
    <source>
        <dbReference type="ARBA" id="ARBA00023136"/>
    </source>
</evidence>
<dbReference type="PANTHER" id="PTHR43044:SF2">
    <property type="entry name" value="POLYSULPHIDE REDUCTASE NRFD"/>
    <property type="match status" value="1"/>
</dbReference>
<evidence type="ECO:0000256" key="3">
    <source>
        <dbReference type="ARBA" id="ARBA00022475"/>
    </source>
</evidence>
<keyword evidence="4 7" id="KW-0812">Transmembrane</keyword>